<comment type="caution">
    <text evidence="3">The sequence shown here is derived from an EMBL/GenBank/DDBJ whole genome shotgun (WGS) entry which is preliminary data.</text>
</comment>
<feature type="region of interest" description="Disordered" evidence="1">
    <location>
        <begin position="151"/>
        <end position="170"/>
    </location>
</feature>
<feature type="transmembrane region" description="Helical" evidence="2">
    <location>
        <begin position="59"/>
        <end position="78"/>
    </location>
</feature>
<evidence type="ECO:0000313" key="3">
    <source>
        <dbReference type="EMBL" id="MDR7360436.1"/>
    </source>
</evidence>
<feature type="transmembrane region" description="Helical" evidence="2">
    <location>
        <begin position="130"/>
        <end position="151"/>
    </location>
</feature>
<reference evidence="3 4" key="1">
    <citation type="submission" date="2023-07" db="EMBL/GenBank/DDBJ databases">
        <title>Sequencing the genomes of 1000 actinobacteria strains.</title>
        <authorList>
            <person name="Klenk H.-P."/>
        </authorList>
    </citation>
    <scope>NUCLEOTIDE SEQUENCE [LARGE SCALE GENOMIC DNA]</scope>
    <source>
        <strain evidence="3 4">DSM 20167</strain>
    </source>
</reference>
<proteinExistence type="predicted"/>
<dbReference type="EMBL" id="JAVDYI010000001">
    <property type="protein sequence ID" value="MDR7360436.1"/>
    <property type="molecule type" value="Genomic_DNA"/>
</dbReference>
<protein>
    <recommendedName>
        <fullName evidence="5">DUF1648 domain-containing protein</fullName>
    </recommendedName>
</protein>
<keyword evidence="2" id="KW-0812">Transmembrane</keyword>
<accession>A0ABU2BP67</accession>
<dbReference type="RefSeq" id="WP_310293300.1">
    <property type="nucleotide sequence ID" value="NZ_BAAAWO010000001.1"/>
</dbReference>
<sequence>MKLHSRKLLLKLAWGTAVVLVAVHVGNLMLLGSRLPEALGSHWNLGGTADAAGSLPQTVWGGVAAIVVLCGLATLGLLPPSRGKQEAGPLLLGVCTGGAVVATGMMLAGTLGQLDSASGVGSPMHLPTSIGALVAGAAWGIGSAMLLNASAPDAPRPARRDSATGAGPGN</sequence>
<keyword evidence="4" id="KW-1185">Reference proteome</keyword>
<keyword evidence="2" id="KW-0472">Membrane</keyword>
<name>A0ABU2BP67_9MICC</name>
<dbReference type="Proteomes" id="UP001183817">
    <property type="component" value="Unassembled WGS sequence"/>
</dbReference>
<gene>
    <name evidence="3" type="ORF">J2S64_004127</name>
</gene>
<organism evidence="3 4">
    <name type="scientific">Paeniglutamicibacter sulfureus</name>
    <dbReference type="NCBI Taxonomy" id="43666"/>
    <lineage>
        <taxon>Bacteria</taxon>
        <taxon>Bacillati</taxon>
        <taxon>Actinomycetota</taxon>
        <taxon>Actinomycetes</taxon>
        <taxon>Micrococcales</taxon>
        <taxon>Micrococcaceae</taxon>
        <taxon>Paeniglutamicibacter</taxon>
    </lineage>
</organism>
<evidence type="ECO:0000256" key="2">
    <source>
        <dbReference type="SAM" id="Phobius"/>
    </source>
</evidence>
<evidence type="ECO:0000256" key="1">
    <source>
        <dbReference type="SAM" id="MobiDB-lite"/>
    </source>
</evidence>
<keyword evidence="2" id="KW-1133">Transmembrane helix</keyword>
<feature type="transmembrane region" description="Helical" evidence="2">
    <location>
        <begin position="12"/>
        <end position="31"/>
    </location>
</feature>
<feature type="transmembrane region" description="Helical" evidence="2">
    <location>
        <begin position="90"/>
        <end position="110"/>
    </location>
</feature>
<evidence type="ECO:0008006" key="5">
    <source>
        <dbReference type="Google" id="ProtNLM"/>
    </source>
</evidence>
<evidence type="ECO:0000313" key="4">
    <source>
        <dbReference type="Proteomes" id="UP001183817"/>
    </source>
</evidence>